<evidence type="ECO:0000256" key="4">
    <source>
        <dbReference type="ARBA" id="ARBA00022898"/>
    </source>
</evidence>
<organism evidence="8 9">
    <name type="scientific">Shigella flexneri 2a str. 301</name>
    <dbReference type="NCBI Taxonomy" id="198214"/>
    <lineage>
        <taxon>Bacteria</taxon>
        <taxon>Pseudomonadati</taxon>
        <taxon>Pseudomonadota</taxon>
        <taxon>Gammaproteobacteria</taxon>
        <taxon>Enterobacterales</taxon>
        <taxon>Enterobacteriaceae</taxon>
        <taxon>Shigella</taxon>
    </lineage>
</organism>
<dbReference type="Pfam" id="PF00282">
    <property type="entry name" value="Pyridoxal_deC"/>
    <property type="match status" value="1"/>
</dbReference>
<accession>A0AB36PG57</accession>
<evidence type="ECO:0000313" key="9">
    <source>
        <dbReference type="Proteomes" id="UP000198358"/>
    </source>
</evidence>
<gene>
    <name evidence="8" type="ORF">SF301_0690</name>
</gene>
<evidence type="ECO:0000256" key="1">
    <source>
        <dbReference type="ARBA" id="ARBA00001933"/>
    </source>
</evidence>
<sequence>MAFIMKNKSGNSCYREAVDIHSSLELSFILHKYHLRVDEKKSRNVFSAIRDELILDGDSRQNLATFCQTWLDDEIRELLNLAIDKNMIYKDEYPQMAEPEGRCVRMLSDSWSFPDSRHTLGCSTIGSSEAAMLGRLALKWQWCKKREVQGKSTEPDLRSCANMLA</sequence>
<keyword evidence="5 7" id="KW-0456">Lyase</keyword>
<evidence type="ECO:0000256" key="7">
    <source>
        <dbReference type="RuleBase" id="RU000382"/>
    </source>
</evidence>
<dbReference type="InterPro" id="IPR010107">
    <property type="entry name" value="Glutamate_decarboxylase"/>
</dbReference>
<comment type="caution">
    <text evidence="8">The sequence shown here is derived from an EMBL/GenBank/DDBJ whole genome shotgun (WGS) entry which is preliminary data.</text>
</comment>
<dbReference type="GO" id="GO:0005829">
    <property type="term" value="C:cytosol"/>
    <property type="evidence" value="ECO:0007669"/>
    <property type="project" value="TreeGrafter"/>
</dbReference>
<dbReference type="Proteomes" id="UP000198358">
    <property type="component" value="Unassembled WGS sequence"/>
</dbReference>
<dbReference type="GO" id="GO:0004351">
    <property type="term" value="F:glutamate decarboxylase activity"/>
    <property type="evidence" value="ECO:0007669"/>
    <property type="project" value="UniProtKB-EC"/>
</dbReference>
<dbReference type="InterPro" id="IPR015421">
    <property type="entry name" value="PyrdxlP-dep_Trfase_major"/>
</dbReference>
<dbReference type="PANTHER" id="PTHR43321">
    <property type="entry name" value="GLUTAMATE DECARBOXYLASE"/>
    <property type="match status" value="1"/>
</dbReference>
<dbReference type="SUPFAM" id="SSF53383">
    <property type="entry name" value="PLP-dependent transferases"/>
    <property type="match status" value="1"/>
</dbReference>
<reference evidence="8 9" key="1">
    <citation type="submission" date="2017-04" db="EMBL/GenBank/DDBJ databases">
        <title>Shigella flexneri 2a str. 301 Sequencing.</title>
        <authorList>
            <person name="Zhu Z."/>
        </authorList>
    </citation>
    <scope>NUCLEOTIDE SEQUENCE [LARGE SCALE GENOMIC DNA]</scope>
    <source>
        <strain evidence="8 9">301</strain>
    </source>
</reference>
<evidence type="ECO:0000256" key="2">
    <source>
        <dbReference type="ARBA" id="ARBA00009533"/>
    </source>
</evidence>
<dbReference type="Gene3D" id="3.40.640.10">
    <property type="entry name" value="Type I PLP-dependent aspartate aminotransferase-like (Major domain)"/>
    <property type="match status" value="1"/>
</dbReference>
<evidence type="ECO:0000313" key="8">
    <source>
        <dbReference type="EMBL" id="OXB28535.1"/>
    </source>
</evidence>
<dbReference type="GO" id="GO:0006538">
    <property type="term" value="P:L-glutamate catabolic process"/>
    <property type="evidence" value="ECO:0007669"/>
    <property type="project" value="TreeGrafter"/>
</dbReference>
<dbReference type="EMBL" id="NEDR01000001">
    <property type="protein sequence ID" value="OXB28535.1"/>
    <property type="molecule type" value="Genomic_DNA"/>
</dbReference>
<protein>
    <recommendedName>
        <fullName evidence="3">glutamate decarboxylase</fullName>
        <ecNumber evidence="3">4.1.1.15</ecNumber>
    </recommendedName>
</protein>
<dbReference type="PANTHER" id="PTHR43321:SF3">
    <property type="entry name" value="GLUTAMATE DECARBOXYLASE"/>
    <property type="match status" value="1"/>
</dbReference>
<name>A0AB36PG57_SHIFL</name>
<dbReference type="GO" id="GO:0030170">
    <property type="term" value="F:pyridoxal phosphate binding"/>
    <property type="evidence" value="ECO:0007669"/>
    <property type="project" value="InterPro"/>
</dbReference>
<comment type="similarity">
    <text evidence="2 7">Belongs to the group II decarboxylase family.</text>
</comment>
<dbReference type="InterPro" id="IPR002129">
    <property type="entry name" value="PyrdxlP-dep_de-COase"/>
</dbReference>
<evidence type="ECO:0000256" key="6">
    <source>
        <dbReference type="ARBA" id="ARBA00048868"/>
    </source>
</evidence>
<evidence type="ECO:0000256" key="3">
    <source>
        <dbReference type="ARBA" id="ARBA00012421"/>
    </source>
</evidence>
<evidence type="ECO:0000256" key="5">
    <source>
        <dbReference type="ARBA" id="ARBA00023239"/>
    </source>
</evidence>
<dbReference type="InterPro" id="IPR015424">
    <property type="entry name" value="PyrdxlP-dep_Trfase"/>
</dbReference>
<comment type="catalytic activity">
    <reaction evidence="6">
        <text>L-glutamate + H(+) = 4-aminobutanoate + CO2</text>
        <dbReference type="Rhea" id="RHEA:17785"/>
        <dbReference type="ChEBI" id="CHEBI:15378"/>
        <dbReference type="ChEBI" id="CHEBI:16526"/>
        <dbReference type="ChEBI" id="CHEBI:29985"/>
        <dbReference type="ChEBI" id="CHEBI:59888"/>
        <dbReference type="EC" id="4.1.1.15"/>
    </reaction>
</comment>
<comment type="cofactor">
    <cofactor evidence="1 7">
        <name>pyridoxal 5'-phosphate</name>
        <dbReference type="ChEBI" id="CHEBI:597326"/>
    </cofactor>
</comment>
<dbReference type="AlphaFoldDB" id="A0AB36PG57"/>
<dbReference type="EC" id="4.1.1.15" evidence="3"/>
<dbReference type="Gene3D" id="4.10.280.50">
    <property type="match status" value="1"/>
</dbReference>
<keyword evidence="4 7" id="KW-0663">Pyridoxal phosphate</keyword>
<proteinExistence type="inferred from homology"/>